<dbReference type="STRING" id="617002.SAMN05660653_00328"/>
<reference evidence="4 5" key="1">
    <citation type="submission" date="2016-10" db="EMBL/GenBank/DDBJ databases">
        <authorList>
            <person name="de Groot N.N."/>
        </authorList>
    </citation>
    <scope>NUCLEOTIDE SEQUENCE [LARGE SCALE GENOMIC DNA]</scope>
    <source>
        <strain evidence="4 5">ASO4-2</strain>
    </source>
</reference>
<evidence type="ECO:0000259" key="2">
    <source>
        <dbReference type="Pfam" id="PF03633"/>
    </source>
</evidence>
<dbReference type="InterPro" id="IPR006439">
    <property type="entry name" value="HAD-SF_hydro_IA"/>
</dbReference>
<evidence type="ECO:0000259" key="3">
    <source>
        <dbReference type="Pfam" id="PF03636"/>
    </source>
</evidence>
<dbReference type="Pfam" id="PF03636">
    <property type="entry name" value="Glyco_hydro_65N"/>
    <property type="match status" value="1"/>
</dbReference>
<dbReference type="InterPro" id="IPR036412">
    <property type="entry name" value="HAD-like_sf"/>
</dbReference>
<dbReference type="Gene3D" id="1.50.10.10">
    <property type="match status" value="1"/>
</dbReference>
<dbReference type="Gene3D" id="2.70.98.40">
    <property type="entry name" value="Glycoside hydrolase, family 65, N-terminal domain"/>
    <property type="match status" value="1"/>
</dbReference>
<dbReference type="FunFam" id="1.50.10.10:FF:000053">
    <property type="entry name" value="Putative glycosyl hydrolase"/>
    <property type="match status" value="1"/>
</dbReference>
<gene>
    <name evidence="4" type="ORF">SAMN05660653_00328</name>
</gene>
<protein>
    <submittedName>
        <fullName evidence="4">Haloacid dehalogenase superfamily, subfamily IA, variant 3 with third motif having DD or ED</fullName>
    </submittedName>
</protein>
<name>A0A1G6AH61_9BACT</name>
<feature type="domain" description="Glycoside hydrolase family 65 N-terminal" evidence="3">
    <location>
        <begin position="263"/>
        <end position="516"/>
    </location>
</feature>
<evidence type="ECO:0000259" key="1">
    <source>
        <dbReference type="Pfam" id="PF03632"/>
    </source>
</evidence>
<dbReference type="Proteomes" id="UP000198771">
    <property type="component" value="Unassembled WGS sequence"/>
</dbReference>
<dbReference type="SUPFAM" id="SSF74650">
    <property type="entry name" value="Galactose mutarotase-like"/>
    <property type="match status" value="1"/>
</dbReference>
<accession>A0A1G6AH61</accession>
<dbReference type="InterPro" id="IPR023198">
    <property type="entry name" value="PGP-like_dom2"/>
</dbReference>
<dbReference type="Pfam" id="PF00702">
    <property type="entry name" value="Hydrolase"/>
    <property type="match status" value="1"/>
</dbReference>
<proteinExistence type="predicted"/>
<organism evidence="4 5">
    <name type="scientific">Desulfonatronum thiosulfatophilum</name>
    <dbReference type="NCBI Taxonomy" id="617002"/>
    <lineage>
        <taxon>Bacteria</taxon>
        <taxon>Pseudomonadati</taxon>
        <taxon>Thermodesulfobacteriota</taxon>
        <taxon>Desulfovibrionia</taxon>
        <taxon>Desulfovibrionales</taxon>
        <taxon>Desulfonatronaceae</taxon>
        <taxon>Desulfonatronum</taxon>
    </lineage>
</organism>
<evidence type="ECO:0000313" key="4">
    <source>
        <dbReference type="EMBL" id="SDB07699.1"/>
    </source>
</evidence>
<dbReference type="Gene3D" id="2.60.420.10">
    <property type="entry name" value="Maltose phosphorylase, domain 3"/>
    <property type="match status" value="1"/>
</dbReference>
<dbReference type="EMBL" id="FMXO01000002">
    <property type="protein sequence ID" value="SDB07699.1"/>
    <property type="molecule type" value="Genomic_DNA"/>
</dbReference>
<feature type="domain" description="Glycoside hydrolase family 65 C-terminal" evidence="2">
    <location>
        <begin position="987"/>
        <end position="1024"/>
    </location>
</feature>
<dbReference type="GO" id="GO:0030246">
    <property type="term" value="F:carbohydrate binding"/>
    <property type="evidence" value="ECO:0007669"/>
    <property type="project" value="InterPro"/>
</dbReference>
<dbReference type="SUPFAM" id="SSF48208">
    <property type="entry name" value="Six-hairpin glycosidases"/>
    <property type="match status" value="1"/>
</dbReference>
<dbReference type="AlphaFoldDB" id="A0A1G6AH61"/>
<dbReference type="Pfam" id="PF03633">
    <property type="entry name" value="Glyco_hydro_65C"/>
    <property type="match status" value="1"/>
</dbReference>
<sequence length="1065" mass="122010">MTGVKPKAAIFDLGGVLTSTDHLHAKAWEETLNPFLESVAEKEGSPFRPFDPQNDYRNHLERRPAFEGALSFFKSRNIEPPYGRPDDGPEAQTIHGLSRRKNDLFLELLNTHGPKVIDTSVDLLKTLKNEGFRIGIISSSLNCDCILKLAGLEGLYDVRMDEEMLQEQNLKEKPQPDMMLAAARAMECYPGECLVVDDTLAGVRAGRAGNFGMIIGLATNGNGEMFRQFGADLVLGDLTETCPEDIRKWFEQDLQNDGWKHSYTGLERGDEKLRETLTTVGNGYMGVRGCFEGERASFYHYPGMYLAGIFNRVPSMVHGREIFNNDFVNCPNWLPVEFKIGNSKYLSPLQMELLSYKQELDLRRGVLHRTMICRDVHGLITRIQSSRLASMAEPHLCALRYELTPINYSAPITMRVSLDGNVENTNVPRYSQLTSKHLELIHSGKTADGLSLRVKTSASGYQIHMEARTRLLEDNKKLSPERSTFKNNAEIGEELRFQAYENRTYALEKTVAVYTSLDGVQDLSSAASSLLGKHSAFNKILSAHERAWAALWDKADIRIQGDRFVQRTVRLHIYHLLVTASPHNRLLYTGMPARGLHGEAYRGHIFWDEIYILPFFDLHFPEISRSLLLYRYHRLNGAREYARSYGFKGAMYPWQTADGGEEETQEIHYNPAGKTWDPDLSRRQRHVSIAIFANVWRYVELAKDEQFLRDYGAEMLLEIARFWADIANHDPETGKYHIEGVMGPDEFHEELPGNDEPGVKDNAYTNVMVVWLLEQALKLVDRLPGATLRKLQEQIDFKIEETEKWRDMIRKLNVLMTPEGIIHQFDGYMDLDELDWDAYRRRYYDIHRMDRILKAEGDSPDHYKVAKQADVLMMYYLLEPDEVAHILRELGHEVDDPRELLQKNYDYYEPRTSHGSTLSKVVHAVVSYYIHSDAGTWRWFVEAMKSDVYDTQGGTTKEGIHTGVMAATLDIILRCFAGLHLGGPHPVIQPRLPEHWQKLTFRFQLQRTWYDVELEHGRARVSISGREGEERVVQVGEKILHLLPGRCSETTLPDDPMPMDWSISV</sequence>
<dbReference type="GO" id="GO:0004553">
    <property type="term" value="F:hydrolase activity, hydrolyzing O-glycosyl compounds"/>
    <property type="evidence" value="ECO:0007669"/>
    <property type="project" value="TreeGrafter"/>
</dbReference>
<keyword evidence="5" id="KW-1185">Reference proteome</keyword>
<dbReference type="RefSeq" id="WP_161946155.1">
    <property type="nucleotide sequence ID" value="NZ_FMXO01000002.1"/>
</dbReference>
<dbReference type="PANTHER" id="PTHR11051:SF8">
    <property type="entry name" value="PROTEIN-GLUCOSYLGALACTOSYLHYDROXYLYSINE GLUCOSIDASE"/>
    <property type="match status" value="1"/>
</dbReference>
<dbReference type="InterPro" id="IPR037018">
    <property type="entry name" value="GH65_N"/>
</dbReference>
<dbReference type="Pfam" id="PF03632">
    <property type="entry name" value="Glyco_hydro_65m"/>
    <property type="match status" value="1"/>
</dbReference>
<dbReference type="SUPFAM" id="SSF56784">
    <property type="entry name" value="HAD-like"/>
    <property type="match status" value="1"/>
</dbReference>
<evidence type="ECO:0000313" key="5">
    <source>
        <dbReference type="Proteomes" id="UP000198771"/>
    </source>
</evidence>
<dbReference type="InterPro" id="IPR005196">
    <property type="entry name" value="Glyco_hydro_65_N"/>
</dbReference>
<dbReference type="Gene3D" id="1.10.150.240">
    <property type="entry name" value="Putative phosphatase, domain 2"/>
    <property type="match status" value="1"/>
</dbReference>
<dbReference type="SFLD" id="SFLDS00003">
    <property type="entry name" value="Haloacid_Dehalogenase"/>
    <property type="match status" value="1"/>
</dbReference>
<dbReference type="InterPro" id="IPR012341">
    <property type="entry name" value="6hp_glycosidase-like_sf"/>
</dbReference>
<dbReference type="SFLD" id="SFLDG01129">
    <property type="entry name" value="C1.5:_HAD__Beta-PGM__Phosphata"/>
    <property type="match status" value="1"/>
</dbReference>
<dbReference type="OrthoDB" id="414934at2"/>
<dbReference type="InterPro" id="IPR005195">
    <property type="entry name" value="Glyco_hydro_65_M"/>
</dbReference>
<dbReference type="GO" id="GO:0005975">
    <property type="term" value="P:carbohydrate metabolic process"/>
    <property type="evidence" value="ECO:0007669"/>
    <property type="project" value="InterPro"/>
</dbReference>
<dbReference type="InterPro" id="IPR008928">
    <property type="entry name" value="6-hairpin_glycosidase_sf"/>
</dbReference>
<dbReference type="NCBIfam" id="TIGR01509">
    <property type="entry name" value="HAD-SF-IA-v3"/>
    <property type="match status" value="1"/>
</dbReference>
<dbReference type="InterPro" id="IPR011013">
    <property type="entry name" value="Gal_mutarotase_sf_dom"/>
</dbReference>
<feature type="domain" description="Glycoside hydrolase family 65 central catalytic" evidence="1">
    <location>
        <begin position="570"/>
        <end position="969"/>
    </location>
</feature>
<dbReference type="PANTHER" id="PTHR11051">
    <property type="entry name" value="GLYCOSYL HYDROLASE-RELATED"/>
    <property type="match status" value="1"/>
</dbReference>
<dbReference type="InterPro" id="IPR005194">
    <property type="entry name" value="Glyco_hydro_65_C"/>
</dbReference>
<dbReference type="Gene3D" id="3.40.50.1000">
    <property type="entry name" value="HAD superfamily/HAD-like"/>
    <property type="match status" value="1"/>
</dbReference>
<dbReference type="InterPro" id="IPR023214">
    <property type="entry name" value="HAD_sf"/>
</dbReference>
<dbReference type="GO" id="GO:0016757">
    <property type="term" value="F:glycosyltransferase activity"/>
    <property type="evidence" value="ECO:0007669"/>
    <property type="project" value="UniProtKB-ARBA"/>
</dbReference>